<dbReference type="Proteomes" id="UP000694892">
    <property type="component" value="Chromosome 8S"/>
</dbReference>
<evidence type="ECO:0000313" key="4">
    <source>
        <dbReference type="Proteomes" id="UP000694892"/>
    </source>
</evidence>
<dbReference type="AlphaFoldDB" id="A0A974H5U7"/>
<accession>A0A974H5U7</accession>
<keyword evidence="1" id="KW-0175">Coiled coil</keyword>
<evidence type="ECO:0000256" key="1">
    <source>
        <dbReference type="SAM" id="Coils"/>
    </source>
</evidence>
<sequence length="255" mass="29632">MASGGGLHGTFSYSDTDIARIGNLFEGSEEFFATPSLTGCRRKYEAQNKRCVELKLHGLTLTEYLRLQRIPRGLRVNLQPTLFAHNEEFKIKFAGIINKCSLDIIALNIEFIQQEIKNLEMQLSTTENILKSSLQDEEFIQIKNKTEAMLEKFKGEVSRVKKQKFDRDATDYERGTVYNWSYQAHNRERYRRDSHRSRERTQPNFMDNDNPTPPAPFLDGGDKEKEQGEVANVGGEIHGGTRERRQQPRWMRRNK</sequence>
<protein>
    <submittedName>
        <fullName evidence="3">Uncharacterized protein</fullName>
    </submittedName>
</protein>
<evidence type="ECO:0000256" key="2">
    <source>
        <dbReference type="SAM" id="MobiDB-lite"/>
    </source>
</evidence>
<evidence type="ECO:0000313" key="3">
    <source>
        <dbReference type="EMBL" id="OCT65645.1"/>
    </source>
</evidence>
<dbReference type="EMBL" id="CM004481">
    <property type="protein sequence ID" value="OCT65645.1"/>
    <property type="molecule type" value="Genomic_DNA"/>
</dbReference>
<gene>
    <name evidence="3" type="ORF">XELAEV_18041888mg</name>
</gene>
<feature type="coiled-coil region" evidence="1">
    <location>
        <begin position="102"/>
        <end position="163"/>
    </location>
</feature>
<proteinExistence type="predicted"/>
<feature type="region of interest" description="Disordered" evidence="2">
    <location>
        <begin position="188"/>
        <end position="255"/>
    </location>
</feature>
<organism evidence="3 4">
    <name type="scientific">Xenopus laevis</name>
    <name type="common">African clawed frog</name>
    <dbReference type="NCBI Taxonomy" id="8355"/>
    <lineage>
        <taxon>Eukaryota</taxon>
        <taxon>Metazoa</taxon>
        <taxon>Chordata</taxon>
        <taxon>Craniata</taxon>
        <taxon>Vertebrata</taxon>
        <taxon>Euteleostomi</taxon>
        <taxon>Amphibia</taxon>
        <taxon>Batrachia</taxon>
        <taxon>Anura</taxon>
        <taxon>Pipoidea</taxon>
        <taxon>Pipidae</taxon>
        <taxon>Xenopodinae</taxon>
        <taxon>Xenopus</taxon>
        <taxon>Xenopus</taxon>
    </lineage>
</organism>
<name>A0A974H5U7_XENLA</name>
<reference evidence="4" key="1">
    <citation type="journal article" date="2016" name="Nature">
        <title>Genome evolution in the allotetraploid frog Xenopus laevis.</title>
        <authorList>
            <person name="Session A.M."/>
            <person name="Uno Y."/>
            <person name="Kwon T."/>
            <person name="Chapman J.A."/>
            <person name="Toyoda A."/>
            <person name="Takahashi S."/>
            <person name="Fukui A."/>
            <person name="Hikosaka A."/>
            <person name="Suzuki A."/>
            <person name="Kondo M."/>
            <person name="van Heeringen S.J."/>
            <person name="Quigley I."/>
            <person name="Heinz S."/>
            <person name="Ogino H."/>
            <person name="Ochi H."/>
            <person name="Hellsten U."/>
            <person name="Lyons J.B."/>
            <person name="Simakov O."/>
            <person name="Putnam N."/>
            <person name="Stites J."/>
            <person name="Kuroki Y."/>
            <person name="Tanaka T."/>
            <person name="Michiue T."/>
            <person name="Watanabe M."/>
            <person name="Bogdanovic O."/>
            <person name="Lister R."/>
            <person name="Georgiou G."/>
            <person name="Paranjpe S.S."/>
            <person name="van Kruijsbergen I."/>
            <person name="Shu S."/>
            <person name="Carlson J."/>
            <person name="Kinoshita T."/>
            <person name="Ohta Y."/>
            <person name="Mawaribuchi S."/>
            <person name="Jenkins J."/>
            <person name="Grimwood J."/>
            <person name="Schmutz J."/>
            <person name="Mitros T."/>
            <person name="Mozaffari S.V."/>
            <person name="Suzuki Y."/>
            <person name="Haramoto Y."/>
            <person name="Yamamoto T.S."/>
            <person name="Takagi C."/>
            <person name="Heald R."/>
            <person name="Miller K."/>
            <person name="Haudenschild C."/>
            <person name="Kitzman J."/>
            <person name="Nakayama T."/>
            <person name="Izutsu Y."/>
            <person name="Robert J."/>
            <person name="Fortriede J."/>
            <person name="Burns K."/>
            <person name="Lotay V."/>
            <person name="Karimi K."/>
            <person name="Yasuoka Y."/>
            <person name="Dichmann D.S."/>
            <person name="Flajnik M.F."/>
            <person name="Houston D.W."/>
            <person name="Shendure J."/>
            <person name="DuPasquier L."/>
            <person name="Vize P.D."/>
            <person name="Zorn A.M."/>
            <person name="Ito M."/>
            <person name="Marcotte E.M."/>
            <person name="Wallingford J.B."/>
            <person name="Ito Y."/>
            <person name="Asashima M."/>
            <person name="Ueno N."/>
            <person name="Matsuda Y."/>
            <person name="Veenstra G.J."/>
            <person name="Fujiyama A."/>
            <person name="Harland R.M."/>
            <person name="Taira M."/>
            <person name="Rokhsar D.S."/>
        </authorList>
    </citation>
    <scope>NUCLEOTIDE SEQUENCE [LARGE SCALE GENOMIC DNA]</scope>
    <source>
        <strain evidence="4">J</strain>
    </source>
</reference>